<gene>
    <name evidence="2" type="ORF">CGS58_10435</name>
</gene>
<accession>A0A2A7APF1</accession>
<dbReference type="RefSeq" id="WP_097839830.1">
    <property type="nucleotide sequence ID" value="NZ_NMTY01000024.1"/>
</dbReference>
<keyword evidence="1" id="KW-0472">Membrane</keyword>
<feature type="transmembrane region" description="Helical" evidence="1">
    <location>
        <begin position="175"/>
        <end position="202"/>
    </location>
</feature>
<evidence type="ECO:0008006" key="4">
    <source>
        <dbReference type="Google" id="ProtNLM"/>
    </source>
</evidence>
<name>A0A2A7APF1_9FIRM</name>
<dbReference type="EMBL" id="NMTY01000024">
    <property type="protein sequence ID" value="PDX80908.1"/>
    <property type="molecule type" value="Genomic_DNA"/>
</dbReference>
<keyword evidence="1" id="KW-0812">Transmembrane</keyword>
<evidence type="ECO:0000256" key="1">
    <source>
        <dbReference type="SAM" id="Phobius"/>
    </source>
</evidence>
<reference evidence="2 3" key="1">
    <citation type="journal article" date="2017" name="Front. Microbiol.">
        <title>New Insights into the Diversity of the Genus Faecalibacterium.</title>
        <authorList>
            <person name="Benevides L."/>
            <person name="Burman S."/>
            <person name="Martin R."/>
            <person name="Robert V."/>
            <person name="Thomas M."/>
            <person name="Miquel S."/>
            <person name="Chain F."/>
            <person name="Sokol H."/>
            <person name="Bermudez-Humaran L.G."/>
            <person name="Morrison M."/>
            <person name="Langella P."/>
            <person name="Azevedo V.A."/>
            <person name="Chatel J.M."/>
            <person name="Soares S."/>
        </authorList>
    </citation>
    <scope>NUCLEOTIDE SEQUENCE [LARGE SCALE GENOMIC DNA]</scope>
    <source>
        <strain evidence="2 3">CNCM I 4575</strain>
    </source>
</reference>
<proteinExistence type="predicted"/>
<feature type="transmembrane region" description="Helical" evidence="1">
    <location>
        <begin position="6"/>
        <end position="25"/>
    </location>
</feature>
<comment type="caution">
    <text evidence="2">The sequence shown here is derived from an EMBL/GenBank/DDBJ whole genome shotgun (WGS) entry which is preliminary data.</text>
</comment>
<dbReference type="Proteomes" id="UP000220005">
    <property type="component" value="Unassembled WGS sequence"/>
</dbReference>
<dbReference type="AlphaFoldDB" id="A0A2A7APF1"/>
<keyword evidence="1" id="KW-1133">Transmembrane helix</keyword>
<organism evidence="2 3">
    <name type="scientific">Faecalibacterium prausnitzii</name>
    <dbReference type="NCBI Taxonomy" id="853"/>
    <lineage>
        <taxon>Bacteria</taxon>
        <taxon>Bacillati</taxon>
        <taxon>Bacillota</taxon>
        <taxon>Clostridia</taxon>
        <taxon>Eubacteriales</taxon>
        <taxon>Oscillospiraceae</taxon>
        <taxon>Faecalibacterium</taxon>
    </lineage>
</organism>
<evidence type="ECO:0000313" key="2">
    <source>
        <dbReference type="EMBL" id="PDX80908.1"/>
    </source>
</evidence>
<sequence length="231" mass="24819">MFKNPSFIFDIICTVVWLLLAVRYARKGFLAAVVQLTGNLVSLFGARQFSGWAAGQVFEQVFANSFRDQIAASISAEGAVSLSGIAAKYAGFLPESFRASIVEACERSISAVLNDNAVVLADVIVQKVLAPLLTPVISLVLFFVAFALLRMLVSLLVTVLGLVNKLPVIGAVNHWLGWGVGALASLVDIYLVLCVVWALIVITGGNLTVLNDTVMSGSLYYKAFNLFNPFL</sequence>
<evidence type="ECO:0000313" key="3">
    <source>
        <dbReference type="Proteomes" id="UP000220005"/>
    </source>
</evidence>
<protein>
    <recommendedName>
        <fullName evidence="4">CvpA family protein</fullName>
    </recommendedName>
</protein>
<feature type="transmembrane region" description="Helical" evidence="1">
    <location>
        <begin position="136"/>
        <end position="163"/>
    </location>
</feature>